<feature type="transmembrane region" description="Helical" evidence="2">
    <location>
        <begin position="382"/>
        <end position="405"/>
    </location>
</feature>
<dbReference type="RefSeq" id="XP_051361812.1">
    <property type="nucleotide sequence ID" value="XM_051506904.1"/>
</dbReference>
<dbReference type="PANTHER" id="PTHR16861">
    <property type="entry name" value="GLYCOPROTEIN 38"/>
    <property type="match status" value="1"/>
</dbReference>
<dbReference type="EMBL" id="JAGIXG020000026">
    <property type="protein sequence ID" value="KAI6780956.1"/>
    <property type="molecule type" value="Genomic_DNA"/>
</dbReference>
<dbReference type="Proteomes" id="UP001055219">
    <property type="component" value="Unassembled WGS sequence"/>
</dbReference>
<dbReference type="CDD" id="cd12087">
    <property type="entry name" value="TM_EGFR-like"/>
    <property type="match status" value="1"/>
</dbReference>
<sequence length="523" mass="54633">MRLSALRLALAAIATTAHAAASVEYVTDLPAYSLLAECASAAISYPIQVQTYVGSCDDDRPGLQSCICQNATLSAEVLSSIRDDVSASCGSTASGDQSSAEAVWDQYCDPDKTVDFSTPSKNIVSAYITDLSEMRYLAPCASTGLSSAVMAAPLSKCPAEPSLYAPCVCSKDGVADMVSRTISKSVSASCFNDEDVTLAYDFFSHYCDMNQGTTSFPTPTGPPGDMSYHVTALPQYASLNDCAQSAVSYAIMGQTIFQCPEDGPQALASCVCIKDGMSRRMSSTLTSDVRWYCDVTATADVSSALDILDYYCSAARDEVTAQVTVSTSESAYPTAESGTTSSTPPGETGTSGDDNSSGDDQNSTSTSTSSSSNGGDGTSKTAVIAGSVIGGLVLIVAIVALIWFIRRRKMRASTQEQVPSAPPSPQQHAELHGATSLKDLANRKELGDSYISELPPQTRTNELPAQGNAARTQHFASHELESPSGGVGGGFTPSAPTRRAAGGMGWQSGPMDAYEMDATPRGR</sequence>
<keyword evidence="5" id="KW-1185">Reference proteome</keyword>
<keyword evidence="3" id="KW-0732">Signal</keyword>
<dbReference type="AlphaFoldDB" id="A0A9P9XZY0"/>
<evidence type="ECO:0008006" key="6">
    <source>
        <dbReference type="Google" id="ProtNLM"/>
    </source>
</evidence>
<keyword evidence="2" id="KW-0472">Membrane</keyword>
<comment type="caution">
    <text evidence="4">The sequence shown here is derived from an EMBL/GenBank/DDBJ whole genome shotgun (WGS) entry which is preliminary data.</text>
</comment>
<organism evidence="4 5">
    <name type="scientific">Emericellopsis cladophorae</name>
    <dbReference type="NCBI Taxonomy" id="2686198"/>
    <lineage>
        <taxon>Eukaryota</taxon>
        <taxon>Fungi</taxon>
        <taxon>Dikarya</taxon>
        <taxon>Ascomycota</taxon>
        <taxon>Pezizomycotina</taxon>
        <taxon>Sordariomycetes</taxon>
        <taxon>Hypocreomycetidae</taxon>
        <taxon>Hypocreales</taxon>
        <taxon>Bionectriaceae</taxon>
        <taxon>Emericellopsis</taxon>
    </lineage>
</organism>
<feature type="compositionally biased region" description="Polar residues" evidence="1">
    <location>
        <begin position="455"/>
        <end position="475"/>
    </location>
</feature>
<gene>
    <name evidence="4" type="ORF">J7T54_003098</name>
</gene>
<feature type="chain" id="PRO_5040284381" description="Extracellular membrane protein CFEM domain-containing protein" evidence="3">
    <location>
        <begin position="20"/>
        <end position="523"/>
    </location>
</feature>
<dbReference type="GeneID" id="75829603"/>
<reference evidence="4" key="2">
    <citation type="submission" date="2022-07" db="EMBL/GenBank/DDBJ databases">
        <authorList>
            <person name="Goncalves M.F.M."/>
            <person name="Hilario S."/>
            <person name="Van De Peer Y."/>
            <person name="Esteves A.C."/>
            <person name="Alves A."/>
        </authorList>
    </citation>
    <scope>NUCLEOTIDE SEQUENCE</scope>
    <source>
        <strain evidence="4">MUM 19.33</strain>
    </source>
</reference>
<evidence type="ECO:0000256" key="1">
    <source>
        <dbReference type="SAM" id="MobiDB-lite"/>
    </source>
</evidence>
<keyword evidence="2" id="KW-0812">Transmembrane</keyword>
<feature type="region of interest" description="Disordered" evidence="1">
    <location>
        <begin position="324"/>
        <end position="378"/>
    </location>
</feature>
<reference evidence="4" key="1">
    <citation type="journal article" date="2021" name="J Fungi (Basel)">
        <title>Genomic and Metabolomic Analyses of the Marine Fungus Emericellopsis cladophorae: Insights into Saltwater Adaptability Mechanisms and Its Biosynthetic Potential.</title>
        <authorList>
            <person name="Goncalves M.F.M."/>
            <person name="Hilario S."/>
            <person name="Van de Peer Y."/>
            <person name="Esteves A.C."/>
            <person name="Alves A."/>
        </authorList>
    </citation>
    <scope>NUCLEOTIDE SEQUENCE</scope>
    <source>
        <strain evidence="4">MUM 19.33</strain>
    </source>
</reference>
<dbReference type="PANTHER" id="PTHR16861:SF7">
    <property type="entry name" value="MEMBRANE ANCHOR OPY2 N-TERMINAL DOMAIN-CONTAINING PROTEIN"/>
    <property type="match status" value="1"/>
</dbReference>
<evidence type="ECO:0000256" key="3">
    <source>
        <dbReference type="SAM" id="SignalP"/>
    </source>
</evidence>
<evidence type="ECO:0000313" key="5">
    <source>
        <dbReference type="Proteomes" id="UP001055219"/>
    </source>
</evidence>
<name>A0A9P9XZY0_9HYPO</name>
<evidence type="ECO:0000313" key="4">
    <source>
        <dbReference type="EMBL" id="KAI6780956.1"/>
    </source>
</evidence>
<keyword evidence="2" id="KW-1133">Transmembrane helix</keyword>
<accession>A0A9P9XZY0</accession>
<feature type="compositionally biased region" description="Low complexity" evidence="1">
    <location>
        <begin position="336"/>
        <end position="378"/>
    </location>
</feature>
<feature type="region of interest" description="Disordered" evidence="1">
    <location>
        <begin position="451"/>
        <end position="523"/>
    </location>
</feature>
<dbReference type="OrthoDB" id="3436787at2759"/>
<evidence type="ECO:0000256" key="2">
    <source>
        <dbReference type="SAM" id="Phobius"/>
    </source>
</evidence>
<protein>
    <recommendedName>
        <fullName evidence="6">Extracellular membrane protein CFEM domain-containing protein</fullName>
    </recommendedName>
</protein>
<feature type="signal peptide" evidence="3">
    <location>
        <begin position="1"/>
        <end position="19"/>
    </location>
</feature>
<proteinExistence type="predicted"/>